<evidence type="ECO:0000313" key="8">
    <source>
        <dbReference type="Proteomes" id="UP000430670"/>
    </source>
</evidence>
<keyword evidence="4 6" id="KW-0808">Transferase</keyword>
<dbReference type="PANTHER" id="PTHR43648:SF1">
    <property type="entry name" value="ELECTRON TRANSFER FLAVOPROTEIN BETA SUBUNIT LYSINE METHYLTRANSFERASE"/>
    <property type="match status" value="1"/>
</dbReference>
<proteinExistence type="inferred from homology"/>
<sequence>MKWREIAITTRQENADAMAEIFETVGAMGMVIEDPQLIADYIDSNVWDHHNVEIPDVPKGMIRLKVYLPVDERIEERLNLLQEELSAWERSQDGSSAHAWTMNDILEEDWAHAWKAFFKPEKVGRQIVIRPSWEPYDASADDLIISIDPGMAFGTGTHPTTVMCIRALEDYIFPGSQVIDVGTGSGVLSIASALLGAGRVLALDNDLVAVNSARENIELNHVDSVVEVRQNDLLAGIQEPVDILVANIVADVIIRLSPQAAELLESGKLMLASGIIQNRLDDVVDALTANGFVIEELISHGEWAAVVARKE</sequence>
<reference evidence="7 8" key="1">
    <citation type="submission" date="2019-11" db="EMBL/GenBank/DDBJ databases">
        <title>Whole-genome sequence of a the green, strictly anaerobic photosynthetic bacterium Heliobacillus mobilis DSM 6151.</title>
        <authorList>
            <person name="Kyndt J.A."/>
            <person name="Meyer T.E."/>
        </authorList>
    </citation>
    <scope>NUCLEOTIDE SEQUENCE [LARGE SCALE GENOMIC DNA]</scope>
    <source>
        <strain evidence="7 8">DSM 6151</strain>
    </source>
</reference>
<dbReference type="EMBL" id="WNKU01000019">
    <property type="protein sequence ID" value="MTV50139.1"/>
    <property type="molecule type" value="Genomic_DNA"/>
</dbReference>
<keyword evidence="5 6" id="KW-0949">S-adenosyl-L-methionine</keyword>
<dbReference type="GO" id="GO:0005840">
    <property type="term" value="C:ribosome"/>
    <property type="evidence" value="ECO:0007669"/>
    <property type="project" value="UniProtKB-KW"/>
</dbReference>
<dbReference type="PIRSF" id="PIRSF000401">
    <property type="entry name" value="RPL11_MTase"/>
    <property type="match status" value="1"/>
</dbReference>
<feature type="binding site" evidence="6">
    <location>
        <position position="161"/>
    </location>
    <ligand>
        <name>S-adenosyl-L-methionine</name>
        <dbReference type="ChEBI" id="CHEBI:59789"/>
    </ligand>
</feature>
<evidence type="ECO:0000256" key="2">
    <source>
        <dbReference type="ARBA" id="ARBA00022490"/>
    </source>
</evidence>
<evidence type="ECO:0000256" key="5">
    <source>
        <dbReference type="ARBA" id="ARBA00022691"/>
    </source>
</evidence>
<dbReference type="GO" id="GO:0008276">
    <property type="term" value="F:protein methyltransferase activity"/>
    <property type="evidence" value="ECO:0007669"/>
    <property type="project" value="UniProtKB-UniRule"/>
</dbReference>
<comment type="catalytic activity">
    <reaction evidence="6">
        <text>L-lysyl-[protein] + 3 S-adenosyl-L-methionine = N(6),N(6),N(6)-trimethyl-L-lysyl-[protein] + 3 S-adenosyl-L-homocysteine + 3 H(+)</text>
        <dbReference type="Rhea" id="RHEA:54192"/>
        <dbReference type="Rhea" id="RHEA-COMP:9752"/>
        <dbReference type="Rhea" id="RHEA-COMP:13826"/>
        <dbReference type="ChEBI" id="CHEBI:15378"/>
        <dbReference type="ChEBI" id="CHEBI:29969"/>
        <dbReference type="ChEBI" id="CHEBI:57856"/>
        <dbReference type="ChEBI" id="CHEBI:59789"/>
        <dbReference type="ChEBI" id="CHEBI:61961"/>
    </reaction>
</comment>
<dbReference type="HAMAP" id="MF_00735">
    <property type="entry name" value="Methyltr_PrmA"/>
    <property type="match status" value="1"/>
</dbReference>
<dbReference type="Proteomes" id="UP000430670">
    <property type="component" value="Unassembled WGS sequence"/>
</dbReference>
<comment type="caution">
    <text evidence="7">The sequence shown here is derived from an EMBL/GenBank/DDBJ whole genome shotgun (WGS) entry which is preliminary data.</text>
</comment>
<dbReference type="Pfam" id="PF06325">
    <property type="entry name" value="PrmA"/>
    <property type="match status" value="1"/>
</dbReference>
<comment type="subcellular location">
    <subcellularLocation>
        <location evidence="6">Cytoplasm</location>
    </subcellularLocation>
</comment>
<evidence type="ECO:0000256" key="6">
    <source>
        <dbReference type="HAMAP-Rule" id="MF_00735"/>
    </source>
</evidence>
<dbReference type="CDD" id="cd02440">
    <property type="entry name" value="AdoMet_MTases"/>
    <property type="match status" value="1"/>
</dbReference>
<accession>A0A6I3SMJ8</accession>
<comment type="similarity">
    <text evidence="1 6">Belongs to the methyltransferase superfamily. PrmA family.</text>
</comment>
<dbReference type="AlphaFoldDB" id="A0A6I3SMJ8"/>
<keyword evidence="7" id="KW-0687">Ribonucleoprotein</keyword>
<evidence type="ECO:0000256" key="3">
    <source>
        <dbReference type="ARBA" id="ARBA00022603"/>
    </source>
</evidence>
<feature type="binding site" evidence="6">
    <location>
        <position position="182"/>
    </location>
    <ligand>
        <name>S-adenosyl-L-methionine</name>
        <dbReference type="ChEBI" id="CHEBI:59789"/>
    </ligand>
</feature>
<dbReference type="Gene3D" id="3.40.50.150">
    <property type="entry name" value="Vaccinia Virus protein VP39"/>
    <property type="match status" value="1"/>
</dbReference>
<keyword evidence="2 6" id="KW-0963">Cytoplasm</keyword>
<comment type="function">
    <text evidence="6">Methylates ribosomal protein L11.</text>
</comment>
<keyword evidence="7" id="KW-0689">Ribosomal protein</keyword>
<keyword evidence="3 6" id="KW-0489">Methyltransferase</keyword>
<dbReference type="InterPro" id="IPR004498">
    <property type="entry name" value="Ribosomal_PrmA_MeTrfase"/>
</dbReference>
<dbReference type="OrthoDB" id="9785995at2"/>
<dbReference type="EC" id="2.1.1.-" evidence="6"/>
<dbReference type="RefSeq" id="WP_155477248.1">
    <property type="nucleotide sequence ID" value="NZ_WNKU01000019.1"/>
</dbReference>
<dbReference type="NCBIfam" id="TIGR00406">
    <property type="entry name" value="prmA"/>
    <property type="match status" value="1"/>
</dbReference>
<name>A0A6I3SMJ8_HELMO</name>
<dbReference type="GO" id="GO:0032259">
    <property type="term" value="P:methylation"/>
    <property type="evidence" value="ECO:0007669"/>
    <property type="project" value="UniProtKB-KW"/>
</dbReference>
<dbReference type="PANTHER" id="PTHR43648">
    <property type="entry name" value="ELECTRON TRANSFER FLAVOPROTEIN BETA SUBUNIT LYSINE METHYLTRANSFERASE"/>
    <property type="match status" value="1"/>
</dbReference>
<feature type="binding site" evidence="6">
    <location>
        <position position="204"/>
    </location>
    <ligand>
        <name>S-adenosyl-L-methionine</name>
        <dbReference type="ChEBI" id="CHEBI:59789"/>
    </ligand>
</feature>
<dbReference type="SUPFAM" id="SSF53335">
    <property type="entry name" value="S-adenosyl-L-methionine-dependent methyltransferases"/>
    <property type="match status" value="1"/>
</dbReference>
<gene>
    <name evidence="6 7" type="primary">prmA</name>
    <name evidence="7" type="ORF">GJ688_14270</name>
</gene>
<protein>
    <recommendedName>
        <fullName evidence="6">Ribosomal protein L11 methyltransferase</fullName>
        <shortName evidence="6">L11 Mtase</shortName>
        <ecNumber evidence="6">2.1.1.-</ecNumber>
    </recommendedName>
</protein>
<evidence type="ECO:0000256" key="4">
    <source>
        <dbReference type="ARBA" id="ARBA00022679"/>
    </source>
</evidence>
<evidence type="ECO:0000256" key="1">
    <source>
        <dbReference type="ARBA" id="ARBA00009741"/>
    </source>
</evidence>
<evidence type="ECO:0000313" key="7">
    <source>
        <dbReference type="EMBL" id="MTV50139.1"/>
    </source>
</evidence>
<feature type="binding site" evidence="6">
    <location>
        <position position="247"/>
    </location>
    <ligand>
        <name>S-adenosyl-L-methionine</name>
        <dbReference type="ChEBI" id="CHEBI:59789"/>
    </ligand>
</feature>
<dbReference type="InterPro" id="IPR050078">
    <property type="entry name" value="Ribosomal_L11_MeTrfase_PrmA"/>
</dbReference>
<dbReference type="GO" id="GO:0005737">
    <property type="term" value="C:cytoplasm"/>
    <property type="evidence" value="ECO:0007669"/>
    <property type="project" value="UniProtKB-SubCell"/>
</dbReference>
<keyword evidence="8" id="KW-1185">Reference proteome</keyword>
<organism evidence="7 8">
    <name type="scientific">Heliobacterium mobile</name>
    <name type="common">Heliobacillus mobilis</name>
    <dbReference type="NCBI Taxonomy" id="28064"/>
    <lineage>
        <taxon>Bacteria</taxon>
        <taxon>Bacillati</taxon>
        <taxon>Bacillota</taxon>
        <taxon>Clostridia</taxon>
        <taxon>Eubacteriales</taxon>
        <taxon>Heliobacteriaceae</taxon>
        <taxon>Heliobacterium</taxon>
    </lineage>
</organism>
<dbReference type="InterPro" id="IPR029063">
    <property type="entry name" value="SAM-dependent_MTases_sf"/>
</dbReference>